<feature type="transmembrane region" description="Helical" evidence="2">
    <location>
        <begin position="73"/>
        <end position="96"/>
    </location>
</feature>
<organism evidence="3 4">
    <name type="scientific">Didymosphaeria variabile</name>
    <dbReference type="NCBI Taxonomy" id="1932322"/>
    <lineage>
        <taxon>Eukaryota</taxon>
        <taxon>Fungi</taxon>
        <taxon>Dikarya</taxon>
        <taxon>Ascomycota</taxon>
        <taxon>Pezizomycotina</taxon>
        <taxon>Dothideomycetes</taxon>
        <taxon>Pleosporomycetidae</taxon>
        <taxon>Pleosporales</taxon>
        <taxon>Massarineae</taxon>
        <taxon>Didymosphaeriaceae</taxon>
        <taxon>Didymosphaeria</taxon>
    </lineage>
</organism>
<feature type="transmembrane region" description="Helical" evidence="2">
    <location>
        <begin position="290"/>
        <end position="314"/>
    </location>
</feature>
<feature type="transmembrane region" description="Helical" evidence="2">
    <location>
        <begin position="264"/>
        <end position="284"/>
    </location>
</feature>
<dbReference type="EMBL" id="JAPEUX010000004">
    <property type="protein sequence ID" value="KAJ4353472.1"/>
    <property type="molecule type" value="Genomic_DNA"/>
</dbReference>
<dbReference type="GeneID" id="80908732"/>
<accession>A0A9W8XKD2</accession>
<dbReference type="AlphaFoldDB" id="A0A9W8XKD2"/>
<protein>
    <submittedName>
        <fullName evidence="3">Uncharacterized protein</fullName>
    </submittedName>
</protein>
<feature type="region of interest" description="Disordered" evidence="1">
    <location>
        <begin position="323"/>
        <end position="360"/>
    </location>
</feature>
<evidence type="ECO:0000313" key="3">
    <source>
        <dbReference type="EMBL" id="KAJ4353472.1"/>
    </source>
</evidence>
<feature type="transmembrane region" description="Helical" evidence="2">
    <location>
        <begin position="19"/>
        <end position="35"/>
    </location>
</feature>
<evidence type="ECO:0000256" key="1">
    <source>
        <dbReference type="SAM" id="MobiDB-lite"/>
    </source>
</evidence>
<comment type="caution">
    <text evidence="3">The sequence shown here is derived from an EMBL/GenBank/DDBJ whole genome shotgun (WGS) entry which is preliminary data.</text>
</comment>
<feature type="transmembrane region" description="Helical" evidence="2">
    <location>
        <begin position="42"/>
        <end position="61"/>
    </location>
</feature>
<reference evidence="3" key="1">
    <citation type="submission" date="2022-10" db="EMBL/GenBank/DDBJ databases">
        <title>Tapping the CABI collections for fungal endophytes: first genome assemblies for Collariella, Neodidymelliopsis, Ascochyta clinopodiicola, Didymella pomorum, Didymosphaeria variabile, Neocosmospora piperis and Neocucurbitaria cava.</title>
        <authorList>
            <person name="Hill R."/>
        </authorList>
    </citation>
    <scope>NUCLEOTIDE SEQUENCE</scope>
    <source>
        <strain evidence="3">IMI 356815</strain>
    </source>
</reference>
<keyword evidence="2" id="KW-1133">Transmembrane helix</keyword>
<sequence length="360" mass="40965">MAVCTIDGNSDMYGLGIRLGYYFLWYGAILARWMAPSEVKNVAFSTDMFVAATFLALIILTESDIDNLEPAETYIVLLLMFGAYLALVPIYVWRLLTACDPYWVSKAWFIHWDLSIAVVVQSFHTRDIGAFPLVLSSHLRVPDIWNVTVQDPTRYPRVNLGAMSANLSFILLIGVLVFQYWFWFDRVPDLDHRNCQQYGFVFGQVRLNSKVSVVLHALMYFWLGLVCLYIFLLKFRALAGLPDPGVGGRRPKRGHIEFLQNLDVWIRIVIALAVTVATELTISWNEIGGVFSLSGAGQTIPFAIGLTAIVRILYVAMKPTQVHQPHSRPSSVRQVPQSFQRRPRRDTESTISRPSRVYRR</sequence>
<name>A0A9W8XKD2_9PLEO</name>
<keyword evidence="4" id="KW-1185">Reference proteome</keyword>
<feature type="transmembrane region" description="Helical" evidence="2">
    <location>
        <begin position="160"/>
        <end position="183"/>
    </location>
</feature>
<keyword evidence="2" id="KW-0812">Transmembrane</keyword>
<keyword evidence="2" id="KW-0472">Membrane</keyword>
<dbReference type="Proteomes" id="UP001140513">
    <property type="component" value="Unassembled WGS sequence"/>
</dbReference>
<feature type="compositionally biased region" description="Polar residues" evidence="1">
    <location>
        <begin position="323"/>
        <end position="340"/>
    </location>
</feature>
<proteinExistence type="predicted"/>
<dbReference type="RefSeq" id="XP_056071246.1">
    <property type="nucleotide sequence ID" value="XM_056213979.1"/>
</dbReference>
<evidence type="ECO:0000313" key="4">
    <source>
        <dbReference type="Proteomes" id="UP001140513"/>
    </source>
</evidence>
<feature type="transmembrane region" description="Helical" evidence="2">
    <location>
        <begin position="213"/>
        <end position="232"/>
    </location>
</feature>
<gene>
    <name evidence="3" type="ORF">N0V89_005202</name>
</gene>
<evidence type="ECO:0000256" key="2">
    <source>
        <dbReference type="SAM" id="Phobius"/>
    </source>
</evidence>
<dbReference type="OrthoDB" id="3945378at2759"/>